<evidence type="ECO:0000313" key="2">
    <source>
        <dbReference type="EMBL" id="KAH0936174.1"/>
    </source>
</evidence>
<accession>A0ABQ8E3I4</accession>
<reference evidence="2 3" key="1">
    <citation type="submission" date="2021-05" db="EMBL/GenBank/DDBJ databases">
        <title>Genome Assembly of Synthetic Allotetraploid Brassica napus Reveals Homoeologous Exchanges between Subgenomes.</title>
        <authorList>
            <person name="Davis J.T."/>
        </authorList>
    </citation>
    <scope>NUCLEOTIDE SEQUENCE [LARGE SCALE GENOMIC DNA]</scope>
    <source>
        <strain evidence="3">cv. Da-Ae</strain>
        <tissue evidence="2">Seedling</tissue>
    </source>
</reference>
<keyword evidence="3" id="KW-1185">Reference proteome</keyword>
<feature type="compositionally biased region" description="Basic residues" evidence="1">
    <location>
        <begin position="1"/>
        <end position="10"/>
    </location>
</feature>
<proteinExistence type="predicted"/>
<feature type="compositionally biased region" description="Basic and acidic residues" evidence="1">
    <location>
        <begin position="54"/>
        <end position="64"/>
    </location>
</feature>
<protein>
    <submittedName>
        <fullName evidence="2">Uncharacterized protein</fullName>
    </submittedName>
</protein>
<evidence type="ECO:0000256" key="1">
    <source>
        <dbReference type="SAM" id="MobiDB-lite"/>
    </source>
</evidence>
<dbReference type="Proteomes" id="UP000824890">
    <property type="component" value="Unassembled WGS sequence"/>
</dbReference>
<sequence length="127" mass="14394">MDFYKIHRKPTTQGIRQNPQNKPKQTKAHQGSKNNPHQRKQDGNTSSPRVQSIESKKHVLRKDSTAFTKLEIIAGQNTATTGTCREQFHNHKLHQIEAKPPSSPDSFSPESIHRTNSRAHPDSSNHT</sequence>
<feature type="region of interest" description="Disordered" evidence="1">
    <location>
        <begin position="94"/>
        <end position="127"/>
    </location>
</feature>
<comment type="caution">
    <text evidence="2">The sequence shown here is derived from an EMBL/GenBank/DDBJ whole genome shotgun (WGS) entry which is preliminary data.</text>
</comment>
<dbReference type="EMBL" id="JAGKQM010000003">
    <property type="protein sequence ID" value="KAH0936174.1"/>
    <property type="molecule type" value="Genomic_DNA"/>
</dbReference>
<evidence type="ECO:0000313" key="3">
    <source>
        <dbReference type="Proteomes" id="UP000824890"/>
    </source>
</evidence>
<organism evidence="2 3">
    <name type="scientific">Brassica napus</name>
    <name type="common">Rape</name>
    <dbReference type="NCBI Taxonomy" id="3708"/>
    <lineage>
        <taxon>Eukaryota</taxon>
        <taxon>Viridiplantae</taxon>
        <taxon>Streptophyta</taxon>
        <taxon>Embryophyta</taxon>
        <taxon>Tracheophyta</taxon>
        <taxon>Spermatophyta</taxon>
        <taxon>Magnoliopsida</taxon>
        <taxon>eudicotyledons</taxon>
        <taxon>Gunneridae</taxon>
        <taxon>Pentapetalae</taxon>
        <taxon>rosids</taxon>
        <taxon>malvids</taxon>
        <taxon>Brassicales</taxon>
        <taxon>Brassicaceae</taxon>
        <taxon>Brassiceae</taxon>
        <taxon>Brassica</taxon>
    </lineage>
</organism>
<feature type="compositionally biased region" description="Polar residues" evidence="1">
    <location>
        <begin position="11"/>
        <end position="35"/>
    </location>
</feature>
<feature type="region of interest" description="Disordered" evidence="1">
    <location>
        <begin position="1"/>
        <end position="64"/>
    </location>
</feature>
<feature type="compositionally biased region" description="Polar residues" evidence="1">
    <location>
        <begin position="43"/>
        <end position="53"/>
    </location>
</feature>
<name>A0ABQ8E3I4_BRANA</name>
<gene>
    <name evidence="2" type="ORF">HID58_013291</name>
</gene>